<accession>A0ABQ2JPK2</accession>
<evidence type="ECO:0000313" key="3">
    <source>
        <dbReference type="EMBL" id="GGN50638.1"/>
    </source>
</evidence>
<reference evidence="4" key="1">
    <citation type="journal article" date="2019" name="Int. J. Syst. Evol. Microbiol.">
        <title>The Global Catalogue of Microorganisms (GCM) 10K type strain sequencing project: providing services to taxonomists for standard genome sequencing and annotation.</title>
        <authorList>
            <consortium name="The Broad Institute Genomics Platform"/>
            <consortium name="The Broad Institute Genome Sequencing Center for Infectious Disease"/>
            <person name="Wu L."/>
            <person name="Ma J."/>
        </authorList>
    </citation>
    <scope>NUCLEOTIDE SEQUENCE [LARGE SCALE GENOMIC DNA]</scope>
    <source>
        <strain evidence="4">CGMCC 1.6784</strain>
    </source>
</reference>
<comment type="caution">
    <text evidence="3">The sequence shown here is derived from an EMBL/GenBank/DDBJ whole genome shotgun (WGS) entry which is preliminary data.</text>
</comment>
<organism evidence="3 4">
    <name type="scientific">Novosphingobium indicum</name>
    <dbReference type="NCBI Taxonomy" id="462949"/>
    <lineage>
        <taxon>Bacteria</taxon>
        <taxon>Pseudomonadati</taxon>
        <taxon>Pseudomonadota</taxon>
        <taxon>Alphaproteobacteria</taxon>
        <taxon>Sphingomonadales</taxon>
        <taxon>Sphingomonadaceae</taxon>
        <taxon>Novosphingobium</taxon>
    </lineage>
</organism>
<evidence type="ECO:0000259" key="2">
    <source>
        <dbReference type="Pfam" id="PF09822"/>
    </source>
</evidence>
<dbReference type="EMBL" id="BMLK01000009">
    <property type="protein sequence ID" value="GGN50638.1"/>
    <property type="molecule type" value="Genomic_DNA"/>
</dbReference>
<keyword evidence="4" id="KW-1185">Reference proteome</keyword>
<dbReference type="InterPro" id="IPR019196">
    <property type="entry name" value="ABC_transp_unknown"/>
</dbReference>
<dbReference type="Pfam" id="PF09822">
    <property type="entry name" value="ABC_transp_aux"/>
    <property type="match status" value="1"/>
</dbReference>
<feature type="domain" description="ABC-type uncharacterised transport system" evidence="2">
    <location>
        <begin position="100"/>
        <end position="177"/>
    </location>
</feature>
<evidence type="ECO:0000313" key="4">
    <source>
        <dbReference type="Proteomes" id="UP000605099"/>
    </source>
</evidence>
<keyword evidence="1" id="KW-0732">Signal</keyword>
<dbReference type="Proteomes" id="UP000605099">
    <property type="component" value="Unassembled WGS sequence"/>
</dbReference>
<proteinExistence type="predicted"/>
<evidence type="ECO:0000256" key="1">
    <source>
        <dbReference type="SAM" id="SignalP"/>
    </source>
</evidence>
<protein>
    <recommendedName>
        <fullName evidence="2">ABC-type uncharacterized transport system domain-containing protein</fullName>
    </recommendedName>
</protein>
<sequence length="271" mass="28215">MTWPIRWRPASKSLLACLAPVLLAACGQGGASQADKGDAYTLGLYTSLPIAWNESADIGSLLASDGPVHWALPVLKSHGEFVPLDTLAASDGTLPLPQDATLVIAQPRPLSPQENVALDDWVREGGHVLLLADPMLTADSAFAPGDPRRPQDIAMLSPILARWGLELEFDEAQEAGEHAVSVDGVALPVNLSGRFRLLGKSGEGAASGKGGDAVATCFLEAEGLLADCQSGQGRVIAVADAAFLENPLDSKGVAAGKAALEDLLHRTRMGM</sequence>
<feature type="signal peptide" evidence="1">
    <location>
        <begin position="1"/>
        <end position="24"/>
    </location>
</feature>
<gene>
    <name evidence="3" type="ORF">GCM10011349_22470</name>
</gene>
<dbReference type="RefSeq" id="WP_229710205.1">
    <property type="nucleotide sequence ID" value="NZ_BMLK01000009.1"/>
</dbReference>
<dbReference type="PROSITE" id="PS51257">
    <property type="entry name" value="PROKAR_LIPOPROTEIN"/>
    <property type="match status" value="1"/>
</dbReference>
<name>A0ABQ2JPK2_9SPHN</name>
<feature type="chain" id="PRO_5046101811" description="ABC-type uncharacterized transport system domain-containing protein" evidence="1">
    <location>
        <begin position="25"/>
        <end position="271"/>
    </location>
</feature>